<organism evidence="2 3">
    <name type="scientific">Senna tora</name>
    <dbReference type="NCBI Taxonomy" id="362788"/>
    <lineage>
        <taxon>Eukaryota</taxon>
        <taxon>Viridiplantae</taxon>
        <taxon>Streptophyta</taxon>
        <taxon>Embryophyta</taxon>
        <taxon>Tracheophyta</taxon>
        <taxon>Spermatophyta</taxon>
        <taxon>Magnoliopsida</taxon>
        <taxon>eudicotyledons</taxon>
        <taxon>Gunneridae</taxon>
        <taxon>Pentapetalae</taxon>
        <taxon>rosids</taxon>
        <taxon>fabids</taxon>
        <taxon>Fabales</taxon>
        <taxon>Fabaceae</taxon>
        <taxon>Caesalpinioideae</taxon>
        <taxon>Cassia clade</taxon>
        <taxon>Senna</taxon>
    </lineage>
</organism>
<evidence type="ECO:0000256" key="1">
    <source>
        <dbReference type="SAM" id="SignalP"/>
    </source>
</evidence>
<keyword evidence="3" id="KW-1185">Reference proteome</keyword>
<sequence>MAAPPCRSILIVLSLLLLVTLSQVAEIASRSVLTDARRHRTRSHACSSARNAAPSVYAFLLVRTAIRNRALAITTGRRRKEDRNALEEAICL</sequence>
<evidence type="ECO:0000313" key="2">
    <source>
        <dbReference type="EMBL" id="KAF7831099.1"/>
    </source>
</evidence>
<dbReference type="AlphaFoldDB" id="A0A834TZR1"/>
<gene>
    <name evidence="2" type="ORF">G2W53_013432</name>
</gene>
<dbReference type="Proteomes" id="UP000634136">
    <property type="component" value="Unassembled WGS sequence"/>
</dbReference>
<feature type="chain" id="PRO_5032394314" evidence="1">
    <location>
        <begin position="25"/>
        <end position="92"/>
    </location>
</feature>
<accession>A0A834TZR1</accession>
<keyword evidence="1" id="KW-0732">Signal</keyword>
<feature type="signal peptide" evidence="1">
    <location>
        <begin position="1"/>
        <end position="24"/>
    </location>
</feature>
<dbReference type="OrthoDB" id="913052at2759"/>
<dbReference type="EMBL" id="JAAIUW010000005">
    <property type="protein sequence ID" value="KAF7831099.1"/>
    <property type="molecule type" value="Genomic_DNA"/>
</dbReference>
<comment type="caution">
    <text evidence="2">The sequence shown here is derived from an EMBL/GenBank/DDBJ whole genome shotgun (WGS) entry which is preliminary data.</text>
</comment>
<evidence type="ECO:0000313" key="3">
    <source>
        <dbReference type="Proteomes" id="UP000634136"/>
    </source>
</evidence>
<protein>
    <submittedName>
        <fullName evidence="2">Gibberellin-regulated protein 5 isoform X2</fullName>
    </submittedName>
</protein>
<reference evidence="2" key="1">
    <citation type="submission" date="2020-09" db="EMBL/GenBank/DDBJ databases">
        <title>Genome-Enabled Discovery of Anthraquinone Biosynthesis in Senna tora.</title>
        <authorList>
            <person name="Kang S.-H."/>
            <person name="Pandey R.P."/>
            <person name="Lee C.-M."/>
            <person name="Sim J.-S."/>
            <person name="Jeong J.-T."/>
            <person name="Choi B.-S."/>
            <person name="Jung M."/>
            <person name="Ginzburg D."/>
            <person name="Zhao K."/>
            <person name="Won S.Y."/>
            <person name="Oh T.-J."/>
            <person name="Yu Y."/>
            <person name="Kim N.-H."/>
            <person name="Lee O.R."/>
            <person name="Lee T.-H."/>
            <person name="Bashyal P."/>
            <person name="Kim T.-S."/>
            <person name="Lee W.-H."/>
            <person name="Kawkins C."/>
            <person name="Kim C.-K."/>
            <person name="Kim J.S."/>
            <person name="Ahn B.O."/>
            <person name="Rhee S.Y."/>
            <person name="Sohng J.K."/>
        </authorList>
    </citation>
    <scope>NUCLEOTIDE SEQUENCE</scope>
    <source>
        <tissue evidence="2">Leaf</tissue>
    </source>
</reference>
<proteinExistence type="predicted"/>
<name>A0A834TZR1_9FABA</name>